<dbReference type="GO" id="GO:0043165">
    <property type="term" value="P:Gram-negative-bacterium-type cell outer membrane assembly"/>
    <property type="evidence" value="ECO:0007669"/>
    <property type="project" value="UniProtKB-UniRule"/>
</dbReference>
<evidence type="ECO:0000256" key="1">
    <source>
        <dbReference type="HAMAP-Rule" id="MF_01411"/>
    </source>
</evidence>
<dbReference type="GO" id="GO:0009279">
    <property type="term" value="C:cell outer membrane"/>
    <property type="evidence" value="ECO:0007669"/>
    <property type="project" value="UniProtKB-SubCell"/>
</dbReference>
<feature type="domain" description="LptD C-terminal" evidence="2">
    <location>
        <begin position="294"/>
        <end position="649"/>
    </location>
</feature>
<gene>
    <name evidence="1" type="primary">lptD</name>
    <name evidence="3" type="ORF">WM2015_2587</name>
</gene>
<organism evidence="3 4">
    <name type="scientific">Wenzhouxiangella marina</name>
    <dbReference type="NCBI Taxonomy" id="1579979"/>
    <lineage>
        <taxon>Bacteria</taxon>
        <taxon>Pseudomonadati</taxon>
        <taxon>Pseudomonadota</taxon>
        <taxon>Gammaproteobacteria</taxon>
        <taxon>Chromatiales</taxon>
        <taxon>Wenzhouxiangellaceae</taxon>
        <taxon>Wenzhouxiangella</taxon>
    </lineage>
</organism>
<protein>
    <recommendedName>
        <fullName evidence="1">LPS-assembly protein LptD</fullName>
    </recommendedName>
</protein>
<dbReference type="PANTHER" id="PTHR30189:SF1">
    <property type="entry name" value="LPS-ASSEMBLY PROTEIN LPTD"/>
    <property type="match status" value="1"/>
</dbReference>
<dbReference type="InterPro" id="IPR050218">
    <property type="entry name" value="LptD"/>
</dbReference>
<evidence type="ECO:0000313" key="3">
    <source>
        <dbReference type="EMBL" id="AKS42945.1"/>
    </source>
</evidence>
<dbReference type="EMBL" id="CP012154">
    <property type="protein sequence ID" value="AKS42945.1"/>
    <property type="molecule type" value="Genomic_DNA"/>
</dbReference>
<feature type="signal peptide" evidence="1">
    <location>
        <begin position="1"/>
        <end position="21"/>
    </location>
</feature>
<keyword evidence="4" id="KW-1185">Reference proteome</keyword>
<dbReference type="STRING" id="1579979.WM2015_2587"/>
<dbReference type="Proteomes" id="UP000066624">
    <property type="component" value="Chromosome"/>
</dbReference>
<feature type="chain" id="PRO_5041747977" description="LPS-assembly protein LptD" evidence="1">
    <location>
        <begin position="22"/>
        <end position="725"/>
    </location>
</feature>
<reference evidence="4" key="1">
    <citation type="submission" date="2015-07" db="EMBL/GenBank/DDBJ databases">
        <authorList>
            <person name="Kim K.M."/>
        </authorList>
    </citation>
    <scope>NUCLEOTIDE SEQUENCE [LARGE SCALE GENOMIC DNA]</scope>
    <source>
        <strain evidence="4">KCTC 42284</strain>
    </source>
</reference>
<comment type="function">
    <text evidence="1">Together with LptE, is involved in the assembly of lipopolysaccharide (LPS) at the surface of the outer membrane.</text>
</comment>
<dbReference type="GO" id="GO:1990351">
    <property type="term" value="C:transporter complex"/>
    <property type="evidence" value="ECO:0007669"/>
    <property type="project" value="TreeGrafter"/>
</dbReference>
<dbReference type="HAMAP" id="MF_01411">
    <property type="entry name" value="LPS_assembly_LptD"/>
    <property type="match status" value="1"/>
</dbReference>
<dbReference type="InterPro" id="IPR020889">
    <property type="entry name" value="LipoPS_assembly_LptD"/>
</dbReference>
<sequence precursor="true">MTRYFLLCLLLSPGLPLPALAQNPGSDSERPAMSCVPMDDDSPRRQLERNASSPIDIFAEHFEAPPGQLIRVYEDVRVEQGDQRLETGELIYNRETGRIDLPGWLNYSDALIDLEAGSGWLVTAANQGRFEEVRYRFQRGEGSGSAGTVELVSESRAQVEGFDFTTCDPDDPDWQLKASSVELDMESGRGVARNARLDFKGVPILWSPWLSFPLDDRRKTGFLYPLMGFSSDDGFDLSVPWYWNIAPNQDATLTPRWIQERGVMLGAEYRFMTPRQRGQLDLEVLPDDKDFGDTRYFGQFGYSASLAPRWRFDADLRRASDENYFLDLGGDLADSSLQFLRSVAAVSGRGQAWTLSLSADSFQVLDDSVSEASEPYRRLPRMEFRLDQALGQRLDLQLDSELVYFDRDEGVTGARLDLYPRLRYNLLAPGWFLRPTVGFRSTAYQLNGTDGDDSLSRSLPIASLDGGLIFERRLSSGRTQTLEPRLFYLYVPYRDQTDLPDFDTRELTFGFSQLFSDNRFSGPDRHGDANQLTAALTSRLMEADSGRSVLDFSIGQIFYFRDLRVGLEEEILDDRNRSASVAEFNWRPAQAIIASAGLQWDHENDETQVAQFGLSYQGQRGGRAALGYRFRRDRVDQVDLRLRWPVRENLALIGRANYSFEDDEPLELLAGVEYESCCWAVRLIGREYVRDRDADRRSAVFLELHLKGLGSLGRRPYPLFADHAY</sequence>
<dbReference type="AlphaFoldDB" id="A0A0K0XZ45"/>
<dbReference type="KEGG" id="wma:WM2015_2587"/>
<dbReference type="InterPro" id="IPR007543">
    <property type="entry name" value="LptD_C"/>
</dbReference>
<evidence type="ECO:0000313" key="4">
    <source>
        <dbReference type="Proteomes" id="UP000066624"/>
    </source>
</evidence>
<dbReference type="RefSeq" id="WP_156201190.1">
    <property type="nucleotide sequence ID" value="NZ_CP012154.1"/>
</dbReference>
<keyword evidence="1" id="KW-0472">Membrane</keyword>
<dbReference type="OrthoDB" id="9760225at2"/>
<comment type="subunit">
    <text evidence="1">Component of the lipopolysaccharide transport and assembly complex. Interacts with LptE and LptA.</text>
</comment>
<dbReference type="GO" id="GO:0015920">
    <property type="term" value="P:lipopolysaccharide transport"/>
    <property type="evidence" value="ECO:0007669"/>
    <property type="project" value="InterPro"/>
</dbReference>
<keyword evidence="1" id="KW-0732">Signal</keyword>
<dbReference type="PANTHER" id="PTHR30189">
    <property type="entry name" value="LPS-ASSEMBLY PROTEIN"/>
    <property type="match status" value="1"/>
</dbReference>
<comment type="subcellular location">
    <subcellularLocation>
        <location evidence="1">Cell outer membrane</location>
    </subcellularLocation>
</comment>
<comment type="similarity">
    <text evidence="1">Belongs to the LptD family.</text>
</comment>
<name>A0A0K0XZ45_9GAMM</name>
<accession>A0A0K0XZ45</accession>
<dbReference type="PATRIC" id="fig|1579979.3.peg.2643"/>
<comment type="caution">
    <text evidence="1">Lacks conserved residue(s) required for the propagation of feature annotation.</text>
</comment>
<keyword evidence="1" id="KW-0998">Cell outer membrane</keyword>
<evidence type="ECO:0000259" key="2">
    <source>
        <dbReference type="Pfam" id="PF04453"/>
    </source>
</evidence>
<dbReference type="Pfam" id="PF04453">
    <property type="entry name" value="LptD"/>
    <property type="match status" value="1"/>
</dbReference>
<proteinExistence type="inferred from homology"/>